<dbReference type="Gene3D" id="2.160.10.10">
    <property type="entry name" value="Hexapeptide repeat proteins"/>
    <property type="match status" value="1"/>
</dbReference>
<accession>A0A5F2B0S8</accession>
<gene>
    <name evidence="5" type="ORF">EHQ76_13740</name>
</gene>
<proteinExistence type="inferred from homology"/>
<dbReference type="AlphaFoldDB" id="A0A5F2B0S8"/>
<evidence type="ECO:0000256" key="3">
    <source>
        <dbReference type="PIRSR" id="PIRSR620019-2"/>
    </source>
</evidence>
<dbReference type="InterPro" id="IPR011004">
    <property type="entry name" value="Trimer_LpxA-like_sf"/>
</dbReference>
<feature type="binding site" evidence="3">
    <location>
        <position position="70"/>
    </location>
    <ligand>
        <name>substrate</name>
    </ligand>
</feature>
<evidence type="ECO:0000313" key="5">
    <source>
        <dbReference type="EMBL" id="TGL98088.1"/>
    </source>
</evidence>
<evidence type="ECO:0000313" key="6">
    <source>
        <dbReference type="Proteomes" id="UP000298429"/>
    </source>
</evidence>
<feature type="domain" description="PglD N-terminal" evidence="4">
    <location>
        <begin position="5"/>
        <end position="84"/>
    </location>
</feature>
<feature type="active site" description="Proton acceptor" evidence="2">
    <location>
        <position position="140"/>
    </location>
</feature>
<evidence type="ECO:0000259" key="4">
    <source>
        <dbReference type="Pfam" id="PF17836"/>
    </source>
</evidence>
<reference evidence="5 6" key="1">
    <citation type="journal article" date="2019" name="PLoS Negl. Trop. Dis.">
        <title>Revisiting the worldwide diversity of Leptospira species in the environment.</title>
        <authorList>
            <person name="Vincent A.T."/>
            <person name="Schiettekatte O."/>
            <person name="Bourhy P."/>
            <person name="Veyrier F.J."/>
            <person name="Picardeau M."/>
        </authorList>
    </citation>
    <scope>NUCLEOTIDE SEQUENCE [LARGE SCALE GENOMIC DNA]</scope>
    <source>
        <strain evidence="5 6">201702444</strain>
    </source>
</reference>
<protein>
    <submittedName>
        <fullName evidence="5">Acetyltransferase</fullName>
    </submittedName>
</protein>
<evidence type="ECO:0000256" key="2">
    <source>
        <dbReference type="PIRSR" id="PIRSR620019-1"/>
    </source>
</evidence>
<keyword evidence="5" id="KW-0808">Transferase</keyword>
<dbReference type="EMBL" id="RQGN01000071">
    <property type="protein sequence ID" value="TGL98088.1"/>
    <property type="molecule type" value="Genomic_DNA"/>
</dbReference>
<evidence type="ECO:0000256" key="1">
    <source>
        <dbReference type="ARBA" id="ARBA00007274"/>
    </source>
</evidence>
<dbReference type="InterPro" id="IPR041561">
    <property type="entry name" value="PglD_N"/>
</dbReference>
<dbReference type="OrthoDB" id="9794407at2"/>
<dbReference type="NCBIfam" id="TIGR03570">
    <property type="entry name" value="NeuD_NnaD"/>
    <property type="match status" value="1"/>
</dbReference>
<comment type="caution">
    <text evidence="5">The sequence shown here is derived from an EMBL/GenBank/DDBJ whole genome shotgun (WGS) entry which is preliminary data.</text>
</comment>
<dbReference type="RefSeq" id="WP_135671438.1">
    <property type="nucleotide sequence ID" value="NZ_RQGN01000071.1"/>
</dbReference>
<dbReference type="PANTHER" id="PTHR43300:SF7">
    <property type="entry name" value="UDP-N-ACETYLBACILLOSAMINE N-ACETYLTRANSFERASE"/>
    <property type="match status" value="1"/>
</dbReference>
<dbReference type="PANTHER" id="PTHR43300">
    <property type="entry name" value="ACETYLTRANSFERASE"/>
    <property type="match status" value="1"/>
</dbReference>
<dbReference type="SUPFAM" id="SSF51161">
    <property type="entry name" value="Trimeric LpxA-like enzymes"/>
    <property type="match status" value="1"/>
</dbReference>
<dbReference type="InterPro" id="IPR050179">
    <property type="entry name" value="Trans_hexapeptide_repeat"/>
</dbReference>
<dbReference type="InterPro" id="IPR001451">
    <property type="entry name" value="Hexapep"/>
</dbReference>
<dbReference type="Pfam" id="PF17836">
    <property type="entry name" value="PglD_N"/>
    <property type="match status" value="1"/>
</dbReference>
<comment type="similarity">
    <text evidence="1">Belongs to the transferase hexapeptide repeat family.</text>
</comment>
<feature type="binding site" evidence="3">
    <location>
        <position position="149"/>
    </location>
    <ligand>
        <name>acetyl-CoA</name>
        <dbReference type="ChEBI" id="CHEBI:57288"/>
    </ligand>
</feature>
<dbReference type="GO" id="GO:0016740">
    <property type="term" value="F:transferase activity"/>
    <property type="evidence" value="ECO:0007669"/>
    <property type="project" value="UniProtKB-KW"/>
</dbReference>
<name>A0A5F2B0S8_9LEPT</name>
<dbReference type="Proteomes" id="UP000298429">
    <property type="component" value="Unassembled WGS sequence"/>
</dbReference>
<feature type="site" description="Increases basicity of active site His" evidence="2">
    <location>
        <position position="141"/>
    </location>
</feature>
<dbReference type="Pfam" id="PF00132">
    <property type="entry name" value="Hexapep"/>
    <property type="match status" value="1"/>
</dbReference>
<dbReference type="Pfam" id="PF14602">
    <property type="entry name" value="Hexapep_2"/>
    <property type="match status" value="1"/>
</dbReference>
<sequence length="206" mass="22141">MKKPIILIGAGGHTRSCIDVIESEGKYSIVGLIGSEQELGTEILGYKVIGTDRDLEKLHKDCGSAIVTVGHIKNSEPRIRIFRRLKEIGFELPVIVSPIAHVSKHSKIGNGCIIMHHTIVNSNVEIGDNCIINSKVLLEHDVKIGNHCHISTGAILNGEVSVGDASFIGSGSVVRETISIGANSLVAMGSRVISDLPEFSKYKIKL</sequence>
<organism evidence="5 6">
    <name type="scientific">Leptospira barantonii</name>
    <dbReference type="NCBI Taxonomy" id="2023184"/>
    <lineage>
        <taxon>Bacteria</taxon>
        <taxon>Pseudomonadati</taxon>
        <taxon>Spirochaetota</taxon>
        <taxon>Spirochaetia</taxon>
        <taxon>Leptospirales</taxon>
        <taxon>Leptospiraceae</taxon>
        <taxon>Leptospira</taxon>
    </lineage>
</organism>
<dbReference type="Gene3D" id="3.40.50.20">
    <property type="match status" value="1"/>
</dbReference>
<dbReference type="CDD" id="cd03360">
    <property type="entry name" value="LbH_AT_putative"/>
    <property type="match status" value="1"/>
</dbReference>
<dbReference type="InterPro" id="IPR020019">
    <property type="entry name" value="AcTrfase_PglD-like"/>
</dbReference>